<keyword evidence="2" id="KW-0732">Signal</keyword>
<dbReference type="Gene3D" id="3.90.70.10">
    <property type="entry name" value="Cysteine proteinases"/>
    <property type="match status" value="1"/>
</dbReference>
<sequence length="211" mass="24523">MHLLLFLSLVFLASAANNRYNLKGCYRKTGRIYEHNECKALKHVVVTCQTLFCFDDYRDIFFTTCTLSSYFHYPWKFHQYRLHRRIYEHRSYDYDDLPMAWDWRDVNGVNYASVDRNQHIPQYCGSCWAFGEFEHEGATSALADRINIKRKNKWPPAYLSVQEVIDCSGAGTCVAGGEPGGVYKYAHEHGIPHETCNNYQARDGSMCLPFS</sequence>
<feature type="signal peptide" evidence="2">
    <location>
        <begin position="1"/>
        <end position="15"/>
    </location>
</feature>
<evidence type="ECO:0000313" key="4">
    <source>
        <dbReference type="EMBL" id="KHJ96423.1"/>
    </source>
</evidence>
<accession>A0A0B1TFT1</accession>
<evidence type="ECO:0000256" key="1">
    <source>
        <dbReference type="ARBA" id="ARBA00008455"/>
    </source>
</evidence>
<evidence type="ECO:0000259" key="3">
    <source>
        <dbReference type="Pfam" id="PF00112"/>
    </source>
</evidence>
<proteinExistence type="inferred from homology"/>
<keyword evidence="5" id="KW-1185">Reference proteome</keyword>
<feature type="non-terminal residue" evidence="4">
    <location>
        <position position="211"/>
    </location>
</feature>
<dbReference type="InterPro" id="IPR000668">
    <property type="entry name" value="Peptidase_C1A_C"/>
</dbReference>
<comment type="similarity">
    <text evidence="1">Belongs to the peptidase C1 family.</text>
</comment>
<feature type="chain" id="PRO_5012497767" description="Peptidase C1A papain C-terminal domain-containing protein" evidence="2">
    <location>
        <begin position="16"/>
        <end position="211"/>
    </location>
</feature>
<dbReference type="OrthoDB" id="190265at2759"/>
<evidence type="ECO:0000313" key="5">
    <source>
        <dbReference type="Proteomes" id="UP000053660"/>
    </source>
</evidence>
<evidence type="ECO:0000256" key="2">
    <source>
        <dbReference type="SAM" id="SignalP"/>
    </source>
</evidence>
<protein>
    <recommendedName>
        <fullName evidence="3">Peptidase C1A papain C-terminal domain-containing protein</fullName>
    </recommendedName>
</protein>
<organism evidence="4 5">
    <name type="scientific">Oesophagostomum dentatum</name>
    <name type="common">Nodular worm</name>
    <dbReference type="NCBI Taxonomy" id="61180"/>
    <lineage>
        <taxon>Eukaryota</taxon>
        <taxon>Metazoa</taxon>
        <taxon>Ecdysozoa</taxon>
        <taxon>Nematoda</taxon>
        <taxon>Chromadorea</taxon>
        <taxon>Rhabditida</taxon>
        <taxon>Rhabditina</taxon>
        <taxon>Rhabditomorpha</taxon>
        <taxon>Strongyloidea</taxon>
        <taxon>Strongylidae</taxon>
        <taxon>Oesophagostomum</taxon>
    </lineage>
</organism>
<dbReference type="InterPro" id="IPR038765">
    <property type="entry name" value="Papain-like_cys_pep_sf"/>
</dbReference>
<dbReference type="PANTHER" id="PTHR12411">
    <property type="entry name" value="CYSTEINE PROTEASE FAMILY C1-RELATED"/>
    <property type="match status" value="1"/>
</dbReference>
<dbReference type="InterPro" id="IPR013128">
    <property type="entry name" value="Peptidase_C1A"/>
</dbReference>
<reference evidence="4 5" key="1">
    <citation type="submission" date="2014-03" db="EMBL/GenBank/DDBJ databases">
        <title>Draft genome of the hookworm Oesophagostomum dentatum.</title>
        <authorList>
            <person name="Mitreva M."/>
        </authorList>
    </citation>
    <scope>NUCLEOTIDE SEQUENCE [LARGE SCALE GENOMIC DNA]</scope>
    <source>
        <strain evidence="4 5">OD-Hann</strain>
    </source>
</reference>
<dbReference type="Pfam" id="PF00112">
    <property type="entry name" value="Peptidase_C1"/>
    <property type="match status" value="1"/>
</dbReference>
<gene>
    <name evidence="4" type="ORF">OESDEN_03617</name>
</gene>
<dbReference type="AlphaFoldDB" id="A0A0B1TFT1"/>
<dbReference type="SUPFAM" id="SSF54001">
    <property type="entry name" value="Cysteine proteinases"/>
    <property type="match status" value="1"/>
</dbReference>
<dbReference type="EMBL" id="KN549673">
    <property type="protein sequence ID" value="KHJ96423.1"/>
    <property type="molecule type" value="Genomic_DNA"/>
</dbReference>
<dbReference type="GO" id="GO:0008234">
    <property type="term" value="F:cysteine-type peptidase activity"/>
    <property type="evidence" value="ECO:0007669"/>
    <property type="project" value="InterPro"/>
</dbReference>
<dbReference type="Proteomes" id="UP000053660">
    <property type="component" value="Unassembled WGS sequence"/>
</dbReference>
<dbReference type="GO" id="GO:0006508">
    <property type="term" value="P:proteolysis"/>
    <property type="evidence" value="ECO:0007669"/>
    <property type="project" value="InterPro"/>
</dbReference>
<feature type="domain" description="Peptidase C1A papain C-terminal" evidence="3">
    <location>
        <begin position="97"/>
        <end position="207"/>
    </location>
</feature>
<name>A0A0B1TFT1_OESDE</name>